<reference evidence="3" key="1">
    <citation type="journal article" date="2019" name="Int. J. Syst. Evol. Microbiol.">
        <title>The Global Catalogue of Microorganisms (GCM) 10K type strain sequencing project: providing services to taxonomists for standard genome sequencing and annotation.</title>
        <authorList>
            <consortium name="The Broad Institute Genomics Platform"/>
            <consortium name="The Broad Institute Genome Sequencing Center for Infectious Disease"/>
            <person name="Wu L."/>
            <person name="Ma J."/>
        </authorList>
    </citation>
    <scope>NUCLEOTIDE SEQUENCE [LARGE SCALE GENOMIC DNA]</scope>
    <source>
        <strain evidence="3">JCM 17759</strain>
    </source>
</reference>
<keyword evidence="3" id="KW-1185">Reference proteome</keyword>
<dbReference type="Proteomes" id="UP001500840">
    <property type="component" value="Unassembled WGS sequence"/>
</dbReference>
<organism evidence="2 3">
    <name type="scientific">Novipirellula rosea</name>
    <dbReference type="NCBI Taxonomy" id="1031540"/>
    <lineage>
        <taxon>Bacteria</taxon>
        <taxon>Pseudomonadati</taxon>
        <taxon>Planctomycetota</taxon>
        <taxon>Planctomycetia</taxon>
        <taxon>Pirellulales</taxon>
        <taxon>Pirellulaceae</taxon>
        <taxon>Novipirellula</taxon>
    </lineage>
</organism>
<dbReference type="EMBL" id="BAABGA010000010">
    <property type="protein sequence ID" value="GAA4446260.1"/>
    <property type="molecule type" value="Genomic_DNA"/>
</dbReference>
<name>A0ABP8MB96_9BACT</name>
<evidence type="ECO:0000256" key="1">
    <source>
        <dbReference type="SAM" id="Phobius"/>
    </source>
</evidence>
<comment type="caution">
    <text evidence="2">The sequence shown here is derived from an EMBL/GenBank/DDBJ whole genome shotgun (WGS) entry which is preliminary data.</text>
</comment>
<gene>
    <name evidence="2" type="ORF">GCM10023156_06920</name>
</gene>
<protein>
    <submittedName>
        <fullName evidence="2">Uncharacterized protein</fullName>
    </submittedName>
</protein>
<keyword evidence="1" id="KW-0472">Membrane</keyword>
<proteinExistence type="predicted"/>
<evidence type="ECO:0000313" key="3">
    <source>
        <dbReference type="Proteomes" id="UP001500840"/>
    </source>
</evidence>
<evidence type="ECO:0000313" key="2">
    <source>
        <dbReference type="EMBL" id="GAA4446260.1"/>
    </source>
</evidence>
<keyword evidence="1" id="KW-1133">Transmembrane helix</keyword>
<sequence>MIYCRSLAEPYRTVTVAPNPYRPSAVSAQKAFAEAPRWKRALGSLLRIFGAIVIAIPIVVVVIDIHEITIQSILADLPGILTALGCYFGFGSLLIVLGNRLTGQKDGPESTG</sequence>
<keyword evidence="1" id="KW-0812">Transmembrane</keyword>
<feature type="transmembrane region" description="Helical" evidence="1">
    <location>
        <begin position="77"/>
        <end position="97"/>
    </location>
</feature>
<feature type="transmembrane region" description="Helical" evidence="1">
    <location>
        <begin position="45"/>
        <end position="65"/>
    </location>
</feature>
<accession>A0ABP8MB96</accession>